<proteinExistence type="inferred from homology"/>
<evidence type="ECO:0000256" key="5">
    <source>
        <dbReference type="ARBA" id="ARBA00039112"/>
    </source>
</evidence>
<evidence type="ECO:0000256" key="7">
    <source>
        <dbReference type="ARBA" id="ARBA00043129"/>
    </source>
</evidence>
<evidence type="ECO:0000256" key="9">
    <source>
        <dbReference type="ARBA" id="ARBA00047885"/>
    </source>
</evidence>
<dbReference type="Pfam" id="PF05891">
    <property type="entry name" value="Methyltransf_PK"/>
    <property type="match status" value="1"/>
</dbReference>
<sequence>MAADTNSSPTPDSLIDAEKAIQYWNEVPTSLAGIMGGFPQISRIDIQSSTNLLTKLGFRRDPKDTPVRGADCGAGIGRITKDLLSHFCSTVDIIEPVEKFTNAITSGKDFASLRGAGKIGDVYNVGLEHWTPKEGAYGLVWNQWCVGHLRDADLVAYLRRCAAGISAPNGFIIVKENIASGAEDIFDDQDNSVTRTEAKFKKLFKEAGLVVVKEEIQRGFPSSLGLFKVKTFALRPESWVAGGGSK</sequence>
<dbReference type="GO" id="GO:0005737">
    <property type="term" value="C:cytoplasm"/>
    <property type="evidence" value="ECO:0007669"/>
    <property type="project" value="TreeGrafter"/>
</dbReference>
<evidence type="ECO:0000313" key="14">
    <source>
        <dbReference type="Proteomes" id="UP000267821"/>
    </source>
</evidence>
<dbReference type="InParanoid" id="A0A3N4MK13"/>
<dbReference type="PANTHER" id="PTHR12753:SF0">
    <property type="entry name" value="ALPHA N-TERMINAL PROTEIN METHYLTRANSFERASE 1"/>
    <property type="match status" value="1"/>
</dbReference>
<name>A0A3N4MK13_9PEZI</name>
<accession>A0A3N4MK13</accession>
<dbReference type="InterPro" id="IPR029063">
    <property type="entry name" value="SAM-dependent_MTases_sf"/>
</dbReference>
<dbReference type="InterPro" id="IPR008576">
    <property type="entry name" value="MeTrfase_NTM1"/>
</dbReference>
<comment type="catalytic activity">
    <reaction evidence="8">
        <text>N-terminal L-seryl-L-prolyl-L-lysyl-[protein] + 3 S-adenosyl-L-methionine = N-terminal N,N,N-trimethyl-L-seryl-L-prolyl-L-lysyl-[protein] + 3 S-adenosyl-L-homocysteine + 3 H(+)</text>
        <dbReference type="Rhea" id="RHEA:54724"/>
        <dbReference type="Rhea" id="RHEA-COMP:13789"/>
        <dbReference type="Rhea" id="RHEA-COMP:13973"/>
        <dbReference type="ChEBI" id="CHEBI:15378"/>
        <dbReference type="ChEBI" id="CHEBI:57856"/>
        <dbReference type="ChEBI" id="CHEBI:59789"/>
        <dbReference type="ChEBI" id="CHEBI:138061"/>
        <dbReference type="ChEBI" id="CHEBI:138317"/>
        <dbReference type="EC" id="2.1.1.244"/>
    </reaction>
</comment>
<comment type="catalytic activity">
    <reaction evidence="9">
        <text>N-terminal L-prolyl-L-prolyl-L-lysyl-[protein] + 2 S-adenosyl-L-methionine = N-terminal N,N-dimethyl-L-prolyl-L-prolyl-L-lysyl-[protein] + 2 S-adenosyl-L-homocysteine + 2 H(+)</text>
        <dbReference type="Rhea" id="RHEA:54736"/>
        <dbReference type="Rhea" id="RHEA-COMP:13787"/>
        <dbReference type="Rhea" id="RHEA-COMP:13974"/>
        <dbReference type="ChEBI" id="CHEBI:15378"/>
        <dbReference type="ChEBI" id="CHEBI:57856"/>
        <dbReference type="ChEBI" id="CHEBI:59789"/>
        <dbReference type="ChEBI" id="CHEBI:138059"/>
        <dbReference type="ChEBI" id="CHEBI:138318"/>
        <dbReference type="EC" id="2.1.1.244"/>
    </reaction>
</comment>
<feature type="binding site" evidence="12">
    <location>
        <position position="143"/>
    </location>
    <ligand>
        <name>S-adenosyl-L-methionine</name>
        <dbReference type="ChEBI" id="CHEBI:59789"/>
    </ligand>
</feature>
<evidence type="ECO:0000256" key="2">
    <source>
        <dbReference type="ARBA" id="ARBA00022603"/>
    </source>
</evidence>
<dbReference type="Gene3D" id="3.40.50.150">
    <property type="entry name" value="Vaccinia Virus protein VP39"/>
    <property type="match status" value="1"/>
</dbReference>
<dbReference type="EC" id="2.1.1.244" evidence="5"/>
<evidence type="ECO:0000256" key="8">
    <source>
        <dbReference type="ARBA" id="ARBA00047306"/>
    </source>
</evidence>
<dbReference type="GO" id="GO:0032259">
    <property type="term" value="P:methylation"/>
    <property type="evidence" value="ECO:0007669"/>
    <property type="project" value="UniProtKB-KW"/>
</dbReference>
<gene>
    <name evidence="13" type="ORF">L211DRAFT_818549</name>
</gene>
<dbReference type="FunFam" id="3.40.50.150:FF:000025">
    <property type="entry name" value="N-terminal Xaa-Pro-Lys N-methyltransferase 1"/>
    <property type="match status" value="1"/>
</dbReference>
<evidence type="ECO:0000256" key="1">
    <source>
        <dbReference type="ARBA" id="ARBA00009059"/>
    </source>
</evidence>
<evidence type="ECO:0000256" key="4">
    <source>
        <dbReference type="ARBA" id="ARBA00022691"/>
    </source>
</evidence>
<evidence type="ECO:0000256" key="12">
    <source>
        <dbReference type="PIRSR" id="PIRSR016958-1"/>
    </source>
</evidence>
<dbReference type="OrthoDB" id="1298661at2759"/>
<dbReference type="FunCoup" id="A0A3N4MK13">
    <property type="interactions" value="499"/>
</dbReference>
<dbReference type="STRING" id="1051890.A0A3N4MK13"/>
<dbReference type="EMBL" id="ML121529">
    <property type="protein sequence ID" value="RPB28685.1"/>
    <property type="molecule type" value="Genomic_DNA"/>
</dbReference>
<protein>
    <recommendedName>
        <fullName evidence="6">Alpha N-terminal protein methyltransferase 1</fullName>
        <ecNumber evidence="5">2.1.1.244</ecNumber>
    </recommendedName>
    <alternativeName>
        <fullName evidence="11">Translation associated element 1</fullName>
    </alternativeName>
    <alternativeName>
        <fullName evidence="7">X-Pro-Lys N-terminal protein methyltransferase 1</fullName>
    </alternativeName>
</protein>
<feature type="binding site" evidence="12">
    <location>
        <position position="73"/>
    </location>
    <ligand>
        <name>S-adenosyl-L-methionine</name>
        <dbReference type="ChEBI" id="CHEBI:59789"/>
    </ligand>
</feature>
<evidence type="ECO:0000256" key="3">
    <source>
        <dbReference type="ARBA" id="ARBA00022679"/>
    </source>
</evidence>
<keyword evidence="14" id="KW-1185">Reference proteome</keyword>
<dbReference type="Proteomes" id="UP000267821">
    <property type="component" value="Unassembled WGS sequence"/>
</dbReference>
<keyword evidence="2" id="KW-0489">Methyltransferase</keyword>
<comment type="similarity">
    <text evidence="1">Belongs to the methyltransferase superfamily. NTM1 family.</text>
</comment>
<dbReference type="GO" id="GO:0071885">
    <property type="term" value="F:N-terminal protein N-methyltransferase activity"/>
    <property type="evidence" value="ECO:0007669"/>
    <property type="project" value="UniProtKB-EC"/>
</dbReference>
<feature type="binding site" evidence="12">
    <location>
        <position position="78"/>
    </location>
    <ligand>
        <name>S-adenosyl-L-methionine</name>
        <dbReference type="ChEBI" id="CHEBI:59789"/>
    </ligand>
</feature>
<keyword evidence="3" id="KW-0808">Transferase</keyword>
<dbReference type="PANTHER" id="PTHR12753">
    <property type="entry name" value="AD-003 - RELATED"/>
    <property type="match status" value="1"/>
</dbReference>
<evidence type="ECO:0000256" key="11">
    <source>
        <dbReference type="ARBA" id="ARBA00082558"/>
    </source>
</evidence>
<comment type="catalytic activity">
    <reaction evidence="10">
        <text>N-terminal L-alanyl-L-prolyl-L-lysyl-[protein] + 3 S-adenosyl-L-methionine = N-terminal N,N,N-trimethyl-L-alanyl-L-prolyl-L-lysyl-[protein] + 3 S-adenosyl-L-homocysteine + 3 H(+)</text>
        <dbReference type="Rhea" id="RHEA:54712"/>
        <dbReference type="Rhea" id="RHEA-COMP:13785"/>
        <dbReference type="Rhea" id="RHEA-COMP:13971"/>
        <dbReference type="ChEBI" id="CHEBI:15378"/>
        <dbReference type="ChEBI" id="CHEBI:57856"/>
        <dbReference type="ChEBI" id="CHEBI:59789"/>
        <dbReference type="ChEBI" id="CHEBI:138057"/>
        <dbReference type="ChEBI" id="CHEBI:138315"/>
        <dbReference type="EC" id="2.1.1.244"/>
    </reaction>
</comment>
<keyword evidence="4 12" id="KW-0949">S-adenosyl-L-methionine</keyword>
<evidence type="ECO:0000256" key="10">
    <source>
        <dbReference type="ARBA" id="ARBA00048167"/>
    </source>
</evidence>
<dbReference type="SUPFAM" id="SSF53335">
    <property type="entry name" value="S-adenosyl-L-methionine-dependent methyltransferases"/>
    <property type="match status" value="1"/>
</dbReference>
<reference evidence="13 14" key="1">
    <citation type="journal article" date="2018" name="Nat. Ecol. Evol.">
        <title>Pezizomycetes genomes reveal the molecular basis of ectomycorrhizal truffle lifestyle.</title>
        <authorList>
            <person name="Murat C."/>
            <person name="Payen T."/>
            <person name="Noel B."/>
            <person name="Kuo A."/>
            <person name="Morin E."/>
            <person name="Chen J."/>
            <person name="Kohler A."/>
            <person name="Krizsan K."/>
            <person name="Balestrini R."/>
            <person name="Da Silva C."/>
            <person name="Montanini B."/>
            <person name="Hainaut M."/>
            <person name="Levati E."/>
            <person name="Barry K.W."/>
            <person name="Belfiori B."/>
            <person name="Cichocki N."/>
            <person name="Clum A."/>
            <person name="Dockter R.B."/>
            <person name="Fauchery L."/>
            <person name="Guy J."/>
            <person name="Iotti M."/>
            <person name="Le Tacon F."/>
            <person name="Lindquist E.A."/>
            <person name="Lipzen A."/>
            <person name="Malagnac F."/>
            <person name="Mello A."/>
            <person name="Molinier V."/>
            <person name="Miyauchi S."/>
            <person name="Poulain J."/>
            <person name="Riccioni C."/>
            <person name="Rubini A."/>
            <person name="Sitrit Y."/>
            <person name="Splivallo R."/>
            <person name="Traeger S."/>
            <person name="Wang M."/>
            <person name="Zifcakova L."/>
            <person name="Wipf D."/>
            <person name="Zambonelli A."/>
            <person name="Paolocci F."/>
            <person name="Nowrousian M."/>
            <person name="Ottonello S."/>
            <person name="Baldrian P."/>
            <person name="Spatafora J.W."/>
            <person name="Henrissat B."/>
            <person name="Nagy L.G."/>
            <person name="Aury J.M."/>
            <person name="Wincker P."/>
            <person name="Grigoriev I.V."/>
            <person name="Bonfante P."/>
            <person name="Martin F.M."/>
        </authorList>
    </citation>
    <scope>NUCLEOTIDE SEQUENCE [LARGE SCALE GENOMIC DNA]</scope>
    <source>
        <strain evidence="13 14">ATCC MYA-4762</strain>
    </source>
</reference>
<evidence type="ECO:0000313" key="13">
    <source>
        <dbReference type="EMBL" id="RPB28685.1"/>
    </source>
</evidence>
<dbReference type="PIRSF" id="PIRSF016958">
    <property type="entry name" value="DUF858_MeTrfase_lik"/>
    <property type="match status" value="1"/>
</dbReference>
<organism evidence="13 14">
    <name type="scientific">Terfezia boudieri ATCC MYA-4762</name>
    <dbReference type="NCBI Taxonomy" id="1051890"/>
    <lineage>
        <taxon>Eukaryota</taxon>
        <taxon>Fungi</taxon>
        <taxon>Dikarya</taxon>
        <taxon>Ascomycota</taxon>
        <taxon>Pezizomycotina</taxon>
        <taxon>Pezizomycetes</taxon>
        <taxon>Pezizales</taxon>
        <taxon>Pezizaceae</taxon>
        <taxon>Terfezia</taxon>
    </lineage>
</organism>
<evidence type="ECO:0000256" key="6">
    <source>
        <dbReference type="ARBA" id="ARBA00039449"/>
    </source>
</evidence>
<dbReference type="AlphaFoldDB" id="A0A3N4MK13"/>